<dbReference type="Gene3D" id="3.40.630.10">
    <property type="entry name" value="Zn peptidases"/>
    <property type="match status" value="1"/>
</dbReference>
<evidence type="ECO:0000256" key="4">
    <source>
        <dbReference type="SAM" id="MobiDB-lite"/>
    </source>
</evidence>
<dbReference type="SUPFAM" id="SSF53187">
    <property type="entry name" value="Zn-dependent exopeptidases"/>
    <property type="match status" value="1"/>
</dbReference>
<evidence type="ECO:0000313" key="6">
    <source>
        <dbReference type="EMBL" id="CAE2317342.1"/>
    </source>
</evidence>
<dbReference type="GO" id="GO:0008270">
    <property type="term" value="F:zinc ion binding"/>
    <property type="evidence" value="ECO:0007669"/>
    <property type="project" value="InterPro"/>
</dbReference>
<proteinExistence type="inferred from homology"/>
<dbReference type="GO" id="GO:0006508">
    <property type="term" value="P:proteolysis"/>
    <property type="evidence" value="ECO:0007669"/>
    <property type="project" value="InterPro"/>
</dbReference>
<dbReference type="Pfam" id="PF18027">
    <property type="entry name" value="Pepdidase_M14_N"/>
    <property type="match status" value="1"/>
</dbReference>
<gene>
    <name evidence="6" type="ORF">GTHE00462_LOCUS25060</name>
</gene>
<accession>A0A7S4L7Y5</accession>
<sequence>MNGVTIVYGEDEGGEEIEELTEQGSNRDTIFQHNLTNGTPTNRKGASTNPTGKYTNLKAKGKLFFRCNFENGNLDAARETVPQAEWDLEIRGDTNNSKYRVWFYFAVSNVKNKQVCIFNVINFSKGRSLYREGMTPLVRSTKRTHWQRIPSRNSFYYKSPKHKMNYVLSFIFEFDNEDEEYFFAYSFPYTYSDLQKYLYQIESRKLSFCKRELLCKTILQRRVDLLVIGKDPRGTRNSLSQIESRRGERRRVVFVSARVHPGESPASYMCHGLIEFLLSSTPLAQLLRKHITFMIVPMLNPDGVFLGNYRTAFCGLDLNRQWANPAEWLVPENYHVKSLIKELADDPWISLDFVIDMHAHSTSMNAFCFVNLVADDSRDISRMQDELTFLRLMSINCKMFSLNSSRICCDPSKLGTGRRELPQVVQDHTHCYTLEASFFCYQNVGCRPTPFTQQTLIEVGRDAGITFLDYYRLR</sequence>
<feature type="domain" description="Peptidase M14" evidence="5">
    <location>
        <begin position="187"/>
        <end position="471"/>
    </location>
</feature>
<comment type="cofactor">
    <cofactor evidence="1">
        <name>Zn(2+)</name>
        <dbReference type="ChEBI" id="CHEBI:29105"/>
    </cofactor>
</comment>
<feature type="active site" description="Proton donor/acceptor" evidence="3">
    <location>
        <position position="435"/>
    </location>
</feature>
<protein>
    <recommendedName>
        <fullName evidence="5">Peptidase M14 domain-containing protein</fullName>
    </recommendedName>
</protein>
<dbReference type="PROSITE" id="PS52035">
    <property type="entry name" value="PEPTIDASE_M14"/>
    <property type="match status" value="1"/>
</dbReference>
<dbReference type="GO" id="GO:0004181">
    <property type="term" value="F:metallocarboxypeptidase activity"/>
    <property type="evidence" value="ECO:0007669"/>
    <property type="project" value="InterPro"/>
</dbReference>
<dbReference type="PANTHER" id="PTHR12756">
    <property type="entry name" value="CYTOSOLIC CARBOXYPEPTIDASE"/>
    <property type="match status" value="1"/>
</dbReference>
<feature type="region of interest" description="Disordered" evidence="4">
    <location>
        <begin position="33"/>
        <end position="52"/>
    </location>
</feature>
<dbReference type="InterPro" id="IPR050821">
    <property type="entry name" value="Cytosolic_carboxypeptidase"/>
</dbReference>
<reference evidence="6" key="1">
    <citation type="submission" date="2021-01" db="EMBL/GenBank/DDBJ databases">
        <authorList>
            <person name="Corre E."/>
            <person name="Pelletier E."/>
            <person name="Niang G."/>
            <person name="Scheremetjew M."/>
            <person name="Finn R."/>
            <person name="Kale V."/>
            <person name="Holt S."/>
            <person name="Cochrane G."/>
            <person name="Meng A."/>
            <person name="Brown T."/>
            <person name="Cohen L."/>
        </authorList>
    </citation>
    <scope>NUCLEOTIDE SEQUENCE</scope>
    <source>
        <strain evidence="6">CCMP 2712</strain>
    </source>
</reference>
<evidence type="ECO:0000256" key="2">
    <source>
        <dbReference type="ARBA" id="ARBA00005988"/>
    </source>
</evidence>
<evidence type="ECO:0000259" key="5">
    <source>
        <dbReference type="PROSITE" id="PS52035"/>
    </source>
</evidence>
<dbReference type="AlphaFoldDB" id="A0A7S4L7Y5"/>
<evidence type="ECO:0000256" key="3">
    <source>
        <dbReference type="PROSITE-ProRule" id="PRU01379"/>
    </source>
</evidence>
<dbReference type="PANTHER" id="PTHR12756:SF9">
    <property type="entry name" value="CYTOSOLIC CARBOXYPEPTIDASE 6"/>
    <property type="match status" value="1"/>
</dbReference>
<organism evidence="6">
    <name type="scientific">Guillardia theta</name>
    <name type="common">Cryptophyte</name>
    <name type="synonym">Cryptomonas phi</name>
    <dbReference type="NCBI Taxonomy" id="55529"/>
    <lineage>
        <taxon>Eukaryota</taxon>
        <taxon>Cryptophyceae</taxon>
        <taxon>Pyrenomonadales</taxon>
        <taxon>Geminigeraceae</taxon>
        <taxon>Guillardia</taxon>
    </lineage>
</organism>
<dbReference type="Gene3D" id="2.60.40.3120">
    <property type="match status" value="1"/>
</dbReference>
<dbReference type="Pfam" id="PF00246">
    <property type="entry name" value="Peptidase_M14"/>
    <property type="match status" value="1"/>
</dbReference>
<name>A0A7S4L7Y5_GUITH</name>
<comment type="similarity">
    <text evidence="2 3">Belongs to the peptidase M14 family.</text>
</comment>
<evidence type="ECO:0000256" key="1">
    <source>
        <dbReference type="ARBA" id="ARBA00001947"/>
    </source>
</evidence>
<dbReference type="EMBL" id="HBKN01032181">
    <property type="protein sequence ID" value="CAE2317342.1"/>
    <property type="molecule type" value="Transcribed_RNA"/>
</dbReference>
<dbReference type="InterPro" id="IPR000834">
    <property type="entry name" value="Peptidase_M14"/>
</dbReference>
<dbReference type="InterPro" id="IPR040626">
    <property type="entry name" value="Pepdidase_M14_N"/>
</dbReference>